<dbReference type="EMBL" id="BLKC01000007">
    <property type="protein sequence ID" value="GFF25580.1"/>
    <property type="molecule type" value="Genomic_DNA"/>
</dbReference>
<evidence type="ECO:0000313" key="15">
    <source>
        <dbReference type="Proteomes" id="UP000036893"/>
    </source>
</evidence>
<evidence type="ECO:0000313" key="13">
    <source>
        <dbReference type="EMBL" id="GFF25580.1"/>
    </source>
</evidence>
<feature type="domain" description="10TM putative phosphate transporter extracellular tail" evidence="10">
    <location>
        <begin position="807"/>
        <end position="899"/>
    </location>
</feature>
<feature type="transmembrane region" description="Helical" evidence="8">
    <location>
        <begin position="31"/>
        <end position="52"/>
    </location>
</feature>
<dbReference type="GO" id="GO:0005886">
    <property type="term" value="C:plasma membrane"/>
    <property type="evidence" value="ECO:0007669"/>
    <property type="project" value="TreeGrafter"/>
</dbReference>
<evidence type="ECO:0000256" key="1">
    <source>
        <dbReference type="ARBA" id="ARBA00004141"/>
    </source>
</evidence>
<evidence type="ECO:0000313" key="14">
    <source>
        <dbReference type="EMBL" id="GIC89382.1"/>
    </source>
</evidence>
<dbReference type="Pfam" id="PF12621">
    <property type="entry name" value="PHM7_ext"/>
    <property type="match status" value="1"/>
</dbReference>
<feature type="transmembrane region" description="Helical" evidence="8">
    <location>
        <begin position="704"/>
        <end position="724"/>
    </location>
</feature>
<dbReference type="RefSeq" id="XP_043146648.1">
    <property type="nucleotide sequence ID" value="XM_043290713.1"/>
</dbReference>
<dbReference type="InterPro" id="IPR003864">
    <property type="entry name" value="CSC1/OSCA1-like_7TM"/>
</dbReference>
<feature type="region of interest" description="Disordered" evidence="7">
    <location>
        <begin position="753"/>
        <end position="785"/>
    </location>
</feature>
<feature type="transmembrane region" description="Helical" evidence="8">
    <location>
        <begin position="601"/>
        <end position="620"/>
    </location>
</feature>
<feature type="transmembrane region" description="Helical" evidence="8">
    <location>
        <begin position="672"/>
        <end position="698"/>
    </location>
</feature>
<dbReference type="Proteomes" id="UP000465221">
    <property type="component" value="Unassembled WGS sequence"/>
</dbReference>
<sequence length="907" mass="101226">MGIYDDMAGLHQLSRRADDNPEDASNSASSLVSTLVPALVVAVIMVLVFVILRRSERRMYMPRTYLGFLRPEERSPSVGTGLWNWITDMYKLPDEYVLQHHSMDAYLLLRFLKLISVICFVGCLITWPILFPVNATGGAQKQQLDILSMSNISQDKNARYFAHAFVAWIFVGFVFMTVTREGIFYINLRQAYSLAPAYASRLSSRTVLFTAVTEDYLNRDKIRKMFGIEKVKNVWIATDTSELEDKVKERDAAAMKLEAAETKLIKLANVARAKALKKGGSAEDDAVPLENLSDEPDDESGSVAARWVKASERPTHRLKFLIGKKVDTINWARSEIERLSPEIEELQAKHRAGDAKLVSSVFVEFYAQADAQSAFQSVAHNLPLHMAPRYIGLDPTQVIWSNLRIKWWERIVRYSATIGFVCALIVFWAIPVAVVGSISNIDSLTNKVHFLKFIDQVPSWIKGVITGLLPTVLMSVLMALLPIVLRLMAKLGGAPSAAAVELTTQNFYFAFQVVQVFLVVTLASSASSVVTKIIQQPSSAPQLLATRIPKVSNFYISYIVLQGLSFSSGALLQITGLILGKILGKLLDSTPRKMYKRWSSLSGLGWGTVYPPLTLLAVIANDVVPLGLAITYSCIAPLVLGFATIGLYLFYFAYRYNMLYVSNANIDTQGKAYALALQHITVGCYLLVVCLIGLFAIGTAANRVALGPLILMIILLVFMILYHISLHNALSPLINYLPKNLEAEEQSLLPSEPIKHDDHVGEHPDDIAATNSGKNGNSNFPDVDAAEKGLTTAPATSEKKPNLIMKWFRPDKYDGYWQLRRLVPEAHETTQYPPEVERDAYFHPAITSQPPLLWIPRDKLGVSKQEVKHSARVIPITDEDAWLDDKNKIHWDVDKGVPPIFEEKIYY</sequence>
<feature type="transmembrane region" description="Helical" evidence="8">
    <location>
        <begin position="506"/>
        <end position="534"/>
    </location>
</feature>
<dbReference type="GO" id="GO:0005227">
    <property type="term" value="F:calcium-activated cation channel activity"/>
    <property type="evidence" value="ECO:0007669"/>
    <property type="project" value="InterPro"/>
</dbReference>
<evidence type="ECO:0000259" key="12">
    <source>
        <dbReference type="Pfam" id="PF14703"/>
    </source>
</evidence>
<proteinExistence type="inferred from homology"/>
<dbReference type="Pfam" id="PF02714">
    <property type="entry name" value="RSN1_7TM"/>
    <property type="match status" value="1"/>
</dbReference>
<feature type="compositionally biased region" description="Basic and acidic residues" evidence="7">
    <location>
        <begin position="753"/>
        <end position="766"/>
    </location>
</feature>
<keyword evidence="5 8" id="KW-1133">Transmembrane helix</keyword>
<dbReference type="InterPro" id="IPR045122">
    <property type="entry name" value="Csc1-like"/>
</dbReference>
<dbReference type="PANTHER" id="PTHR13018">
    <property type="entry name" value="PROBABLE MEMBRANE PROTEIN DUF221-RELATED"/>
    <property type="match status" value="1"/>
</dbReference>
<keyword evidence="4 8" id="KW-0812">Transmembrane</keyword>
<dbReference type="InterPro" id="IPR032880">
    <property type="entry name" value="CSC1/OSCA1-like_N"/>
</dbReference>
<feature type="transmembrane region" description="Helical" evidence="8">
    <location>
        <begin position="414"/>
        <end position="439"/>
    </location>
</feature>
<feature type="transmembrane region" description="Helical" evidence="8">
    <location>
        <begin position="160"/>
        <end position="179"/>
    </location>
</feature>
<dbReference type="PANTHER" id="PTHR13018:SF26">
    <property type="entry name" value="DOMAIN PROTEIN, PUTATIVE (AFU_ORTHOLOGUE AFUA_5G10920)-RELATED"/>
    <property type="match status" value="1"/>
</dbReference>
<evidence type="ECO:0000259" key="10">
    <source>
        <dbReference type="Pfam" id="PF12621"/>
    </source>
</evidence>
<comment type="caution">
    <text evidence="14">The sequence shown here is derived from an EMBL/GenBank/DDBJ whole genome shotgun (WGS) entry which is preliminary data.</text>
</comment>
<organism evidence="14 15">
    <name type="scientific">Aspergillus udagawae</name>
    <dbReference type="NCBI Taxonomy" id="91492"/>
    <lineage>
        <taxon>Eukaryota</taxon>
        <taxon>Fungi</taxon>
        <taxon>Dikarya</taxon>
        <taxon>Ascomycota</taxon>
        <taxon>Pezizomycotina</taxon>
        <taxon>Eurotiomycetes</taxon>
        <taxon>Eurotiomycetidae</taxon>
        <taxon>Eurotiales</taxon>
        <taxon>Aspergillaceae</taxon>
        <taxon>Aspergillus</taxon>
        <taxon>Aspergillus subgen. Fumigati</taxon>
    </lineage>
</organism>
<feature type="transmembrane region" description="Helical" evidence="8">
    <location>
        <begin position="626"/>
        <end position="651"/>
    </location>
</feature>
<gene>
    <name evidence="14" type="ORF">Aud_005795</name>
    <name evidence="13" type="ORF">IFM46972_01460</name>
</gene>
<evidence type="ECO:0000259" key="11">
    <source>
        <dbReference type="Pfam" id="PF13967"/>
    </source>
</evidence>
<feature type="domain" description="CSC1/OSCA1-like cytosolic" evidence="12">
    <location>
        <begin position="204"/>
        <end position="402"/>
    </location>
</feature>
<protein>
    <submittedName>
        <fullName evidence="13">Uncharacterized protein RSN1</fullName>
    </submittedName>
</protein>
<evidence type="ECO:0000256" key="6">
    <source>
        <dbReference type="ARBA" id="ARBA00023136"/>
    </source>
</evidence>
<evidence type="ECO:0000256" key="4">
    <source>
        <dbReference type="ARBA" id="ARBA00022692"/>
    </source>
</evidence>
<evidence type="ECO:0000256" key="2">
    <source>
        <dbReference type="ARBA" id="ARBA00007779"/>
    </source>
</evidence>
<dbReference type="AlphaFoldDB" id="A0A8E0UXE9"/>
<reference evidence="13 16" key="2">
    <citation type="submission" date="2020-01" db="EMBL/GenBank/DDBJ databases">
        <title>Draft genome sequence of Aspergillus udagawae IFM 46972.</title>
        <authorList>
            <person name="Takahashi H."/>
            <person name="Yaguchi T."/>
        </authorList>
    </citation>
    <scope>NUCLEOTIDE SEQUENCE [LARGE SCALE GENOMIC DNA]</scope>
    <source>
        <strain evidence="13 16">IFM 46972</strain>
    </source>
</reference>
<feature type="domain" description="CSC1/OSCA1-like N-terminal transmembrane" evidence="11">
    <location>
        <begin position="31"/>
        <end position="181"/>
    </location>
</feature>
<evidence type="ECO:0000259" key="9">
    <source>
        <dbReference type="Pfam" id="PF02714"/>
    </source>
</evidence>
<dbReference type="Pfam" id="PF13967">
    <property type="entry name" value="RSN1_TM"/>
    <property type="match status" value="1"/>
</dbReference>
<feature type="domain" description="CSC1/OSCA1-like 7TM region" evidence="9">
    <location>
        <begin position="417"/>
        <end position="695"/>
    </location>
</feature>
<feature type="transmembrane region" description="Helical" evidence="8">
    <location>
        <begin position="111"/>
        <end position="130"/>
    </location>
</feature>
<comment type="subcellular location">
    <subcellularLocation>
        <location evidence="1">Membrane</location>
        <topology evidence="1">Multi-pass membrane protein</topology>
    </subcellularLocation>
</comment>
<dbReference type="Pfam" id="PF14703">
    <property type="entry name" value="PHM7_cyt"/>
    <property type="match status" value="1"/>
</dbReference>
<comment type="similarity">
    <text evidence="2">Belongs to the CSC1 (TC 1.A.17) family.</text>
</comment>
<evidence type="ECO:0000256" key="8">
    <source>
        <dbReference type="SAM" id="Phobius"/>
    </source>
</evidence>
<keyword evidence="6 8" id="KW-0472">Membrane</keyword>
<feature type="transmembrane region" description="Helical" evidence="8">
    <location>
        <begin position="459"/>
        <end position="485"/>
    </location>
</feature>
<dbReference type="InterPro" id="IPR027815">
    <property type="entry name" value="CSC1/OSCA1-like_cyt"/>
</dbReference>
<dbReference type="InterPro" id="IPR022257">
    <property type="entry name" value="PHM7_ext"/>
</dbReference>
<feature type="compositionally biased region" description="Polar residues" evidence="7">
    <location>
        <begin position="769"/>
        <end position="780"/>
    </location>
</feature>
<dbReference type="EMBL" id="BBXM02000004">
    <property type="protein sequence ID" value="GIC89382.1"/>
    <property type="molecule type" value="Genomic_DNA"/>
</dbReference>
<dbReference type="Proteomes" id="UP000036893">
    <property type="component" value="Unassembled WGS sequence"/>
</dbReference>
<evidence type="ECO:0000313" key="16">
    <source>
        <dbReference type="Proteomes" id="UP000465221"/>
    </source>
</evidence>
<reference evidence="14" key="1">
    <citation type="journal article" date="2015" name="Genome Announc.">
        <title>Draft Genome Sequence of the Pathogenic Filamentous Fungus Aspergillus udagawae Strain IFM 46973T.</title>
        <authorList>
            <person name="Kusuya Y."/>
            <person name="Takahashi-Nakaguchi A."/>
            <person name="Takahashi H."/>
            <person name="Yaguchi T."/>
        </authorList>
    </citation>
    <scope>NUCLEOTIDE SEQUENCE</scope>
    <source>
        <strain evidence="14">IFM 46973</strain>
    </source>
</reference>
<reference evidence="14" key="3">
    <citation type="submission" date="2021-01" db="EMBL/GenBank/DDBJ databases">
        <title>Pan-genome distribution and transcriptional activeness of fungal secondary metabolism genes in Aspergillus section Fumigati.</title>
        <authorList>
            <person name="Takahashi H."/>
            <person name="Umemura M."/>
            <person name="Ninomiya A."/>
            <person name="Kusuya Y."/>
            <person name="Urayama S."/>
            <person name="Shimizu M."/>
            <person name="Watanabe A."/>
            <person name="Kamei K."/>
            <person name="Yaguchi T."/>
            <person name="Hagiwara D."/>
        </authorList>
    </citation>
    <scope>NUCLEOTIDE SEQUENCE</scope>
    <source>
        <strain evidence="14">IFM 46973</strain>
    </source>
</reference>
<accession>A0A8E0UXE9</accession>
<name>A0A8E0UXE9_9EURO</name>
<evidence type="ECO:0000256" key="3">
    <source>
        <dbReference type="ARBA" id="ARBA00022448"/>
    </source>
</evidence>
<dbReference type="GeneID" id="66993272"/>
<keyword evidence="3" id="KW-0813">Transport</keyword>
<feature type="transmembrane region" description="Helical" evidence="8">
    <location>
        <begin position="554"/>
        <end position="580"/>
    </location>
</feature>
<evidence type="ECO:0000256" key="7">
    <source>
        <dbReference type="SAM" id="MobiDB-lite"/>
    </source>
</evidence>
<evidence type="ECO:0000256" key="5">
    <source>
        <dbReference type="ARBA" id="ARBA00022989"/>
    </source>
</evidence>